<dbReference type="AlphaFoldDB" id="A0A645I1Z0"/>
<sequence length="157" mass="17449">MYQEYYYLGIEIRAGTAKSLHAELMELPEPAGLRSVIAEHGPAVIPFDGHNPAIYTVLNQSTHAGGGSLRAQRQAAAAAVFERVHFLANHLGFITESALKHLGIFKDRSPELPIAVAGKYRACRIFQIPPPAALVRENVRRPRRGREFSHNVFFVCF</sequence>
<protein>
    <submittedName>
        <fullName evidence="1">Uncharacterized protein</fullName>
    </submittedName>
</protein>
<comment type="caution">
    <text evidence="1">The sequence shown here is derived from an EMBL/GenBank/DDBJ whole genome shotgun (WGS) entry which is preliminary data.</text>
</comment>
<dbReference type="EMBL" id="VSSQ01105118">
    <property type="protein sequence ID" value="MPN45321.1"/>
    <property type="molecule type" value="Genomic_DNA"/>
</dbReference>
<evidence type="ECO:0000313" key="1">
    <source>
        <dbReference type="EMBL" id="MPN45321.1"/>
    </source>
</evidence>
<reference evidence="1" key="1">
    <citation type="submission" date="2019-08" db="EMBL/GenBank/DDBJ databases">
        <authorList>
            <person name="Kucharzyk K."/>
            <person name="Murdoch R.W."/>
            <person name="Higgins S."/>
            <person name="Loffler F."/>
        </authorList>
    </citation>
    <scope>NUCLEOTIDE SEQUENCE</scope>
</reference>
<gene>
    <name evidence="1" type="ORF">SDC9_192888</name>
</gene>
<name>A0A645I1Z0_9ZZZZ</name>
<organism evidence="1">
    <name type="scientific">bioreactor metagenome</name>
    <dbReference type="NCBI Taxonomy" id="1076179"/>
    <lineage>
        <taxon>unclassified sequences</taxon>
        <taxon>metagenomes</taxon>
        <taxon>ecological metagenomes</taxon>
    </lineage>
</organism>
<accession>A0A645I1Z0</accession>
<proteinExistence type="predicted"/>